<gene>
    <name evidence="1" type="ORF">VAS14_08925</name>
</gene>
<sequence length="31" mass="3571">MKPYPKWKEEVGKLLCGALAKVIIGKLFMMF</sequence>
<dbReference type="HOGENOM" id="CLU_3397861_0_0_6"/>
<evidence type="ECO:0000313" key="1">
    <source>
        <dbReference type="EMBL" id="EAS63583.1"/>
    </source>
</evidence>
<proteinExistence type="predicted"/>
<dbReference type="AlphaFoldDB" id="Q1ZMV5"/>
<dbReference type="EMBL" id="AAOJ01000006">
    <property type="protein sequence ID" value="EAS63583.1"/>
    <property type="molecule type" value="Genomic_DNA"/>
</dbReference>
<organism evidence="1 2">
    <name type="scientific">Photobacterium angustum (strain S14 / CCUG 15956)</name>
    <name type="common">Vibrio sp. (strain S14 / CCUG 15956)</name>
    <dbReference type="NCBI Taxonomy" id="314292"/>
    <lineage>
        <taxon>Bacteria</taxon>
        <taxon>Pseudomonadati</taxon>
        <taxon>Pseudomonadota</taxon>
        <taxon>Gammaproteobacteria</taxon>
        <taxon>Vibrionales</taxon>
        <taxon>Vibrionaceae</taxon>
        <taxon>Photobacterium</taxon>
    </lineage>
</organism>
<reference evidence="1 2" key="1">
    <citation type="journal article" date="2009" name="Proc. Natl. Acad. Sci. U.S.A.">
        <title>The genomic basis of trophic strategy in marine bacteria.</title>
        <authorList>
            <person name="Lauro F.M."/>
            <person name="McDougald D."/>
            <person name="Thomas T."/>
            <person name="Williams T.J."/>
            <person name="Egan S."/>
            <person name="Rice S."/>
            <person name="DeMaere M.Z."/>
            <person name="Ting L."/>
            <person name="Ertan H."/>
            <person name="Johnson J."/>
            <person name="Ferriera S."/>
            <person name="Lapidus A."/>
            <person name="Anderson I."/>
            <person name="Kyrpides N."/>
            <person name="Munk A.C."/>
            <person name="Detter C."/>
            <person name="Han C.S."/>
            <person name="Brown M.V."/>
            <person name="Robb F.T."/>
            <person name="Kjelleberg S."/>
            <person name="Cavicchioli R."/>
        </authorList>
    </citation>
    <scope>NUCLEOTIDE SEQUENCE [LARGE SCALE GENOMIC DNA]</scope>
    <source>
        <strain evidence="1 2">S14</strain>
    </source>
</reference>
<protein>
    <submittedName>
        <fullName evidence="1">Uncharacterized protein</fullName>
    </submittedName>
</protein>
<dbReference type="Proteomes" id="UP000001603">
    <property type="component" value="Unassembled WGS sequence"/>
</dbReference>
<comment type="caution">
    <text evidence="1">The sequence shown here is derived from an EMBL/GenBank/DDBJ whole genome shotgun (WGS) entry which is preliminary data.</text>
</comment>
<name>Q1ZMV5_PHOAS</name>
<evidence type="ECO:0000313" key="2">
    <source>
        <dbReference type="Proteomes" id="UP000001603"/>
    </source>
</evidence>
<accession>Q1ZMV5</accession>